<feature type="domain" description="BTB" evidence="2">
    <location>
        <begin position="135"/>
        <end position="195"/>
    </location>
</feature>
<evidence type="ECO:0000256" key="1">
    <source>
        <dbReference type="SAM" id="MobiDB-lite"/>
    </source>
</evidence>
<feature type="compositionally biased region" description="Low complexity" evidence="1">
    <location>
        <begin position="435"/>
        <end position="447"/>
    </location>
</feature>
<name>A0A1S4EJ36_DIACI</name>
<dbReference type="GO" id="GO:0009653">
    <property type="term" value="P:anatomical structure morphogenesis"/>
    <property type="evidence" value="ECO:0007669"/>
    <property type="project" value="TreeGrafter"/>
</dbReference>
<evidence type="ECO:0000313" key="4">
    <source>
        <dbReference type="RefSeq" id="XP_017302107.1"/>
    </source>
</evidence>
<dbReference type="KEGG" id="dci:103515326"/>
<feature type="region of interest" description="Disordered" evidence="1">
    <location>
        <begin position="275"/>
        <end position="471"/>
    </location>
</feature>
<dbReference type="STRING" id="121845.A0A1S4EJ36"/>
<dbReference type="Gene3D" id="3.30.710.10">
    <property type="entry name" value="Potassium Channel Kv1.1, Chain A"/>
    <property type="match status" value="1"/>
</dbReference>
<organism evidence="3 4">
    <name type="scientific">Diaphorina citri</name>
    <name type="common">Asian citrus psyllid</name>
    <dbReference type="NCBI Taxonomy" id="121845"/>
    <lineage>
        <taxon>Eukaryota</taxon>
        <taxon>Metazoa</taxon>
        <taxon>Ecdysozoa</taxon>
        <taxon>Arthropoda</taxon>
        <taxon>Hexapoda</taxon>
        <taxon>Insecta</taxon>
        <taxon>Pterygota</taxon>
        <taxon>Neoptera</taxon>
        <taxon>Paraneoptera</taxon>
        <taxon>Hemiptera</taxon>
        <taxon>Sternorrhyncha</taxon>
        <taxon>Psylloidea</taxon>
        <taxon>Psyllidae</taxon>
        <taxon>Diaphorininae</taxon>
        <taxon>Diaphorina</taxon>
    </lineage>
</organism>
<sequence>MSFSKTAASSSSSINPSTPSSNNNTSSSSINTSSVNPLTSSSNTTSSINPLTSVGLVHFMIPYLLKDHPHFARILFGSDAILARILAELAGPNMEEAVSCIEELMSGMLPLRDERRAVRPPCGGKCAPAQVTYEGDLTFLLDDGSTLKANRELLIHKSLYFETMLCGNFKECDQKSNIKLSNISAPCLETLLRLIAHYCTCVLLRIDIGVYLELIVKSDEYLLHELNYNLIELLYTSHAIITATNVHLVYRWSLNYNEFVQACVSNYENFFSKNEHEPRGGAKRMRMEVEEKEDVKRAKTGDDSGRGKNKEEAKERIEDNGLGKNKEETEYGRKKNKEEAKDRIENSGFGKEEEVKERIDNNGLGKNKEEAKDRSDVSGTAVEKSCEENVKNIDGLTRMSLSDNKDSDKASRDRDKAGKDSDKVCKDSDKARGSNNATGINNATTTNKDSEKVVKKSPENAPLASDQPSCSYHLENVERMEIDEIDMKETLGNSEIDKVKHDKPEDIREKLDKVEKGMETGENIGNKAEVKKYVERLEGNVPDKIKVSENVEIFENVSDNTKVSKHVERLENVPGKERISECEELLKNNVLEKEEIGEDVDMPEEKAGNEMKLSKDEELLERNDEELLEGNQSKDRDLLENIPDKEEINEEVELLDESGVDDAQPCLISDLINEINKNKNALGKSPGTPMAVNVQNNIEQGKDEIKNILLLKNEPSFKLRKLPLAAKKHRLPTTHSSTSSTREDLNVFLIKLIFSQSGRSSVRKSVEVVRNIIGMSQEGDEDIFEQFKYDIHEFIRENLK</sequence>
<feature type="compositionally biased region" description="Basic and acidic residues" evidence="1">
    <location>
        <begin position="448"/>
        <end position="458"/>
    </location>
</feature>
<feature type="region of interest" description="Disordered" evidence="1">
    <location>
        <begin position="1"/>
        <end position="45"/>
    </location>
</feature>
<dbReference type="Pfam" id="PF00651">
    <property type="entry name" value="BTB"/>
    <property type="match status" value="1"/>
</dbReference>
<dbReference type="RefSeq" id="XP_017302107.1">
    <property type="nucleotide sequence ID" value="XM_017446618.2"/>
</dbReference>
<accession>A0A1S4EJ36</accession>
<dbReference type="GO" id="GO:0005829">
    <property type="term" value="C:cytosol"/>
    <property type="evidence" value="ECO:0007669"/>
    <property type="project" value="TreeGrafter"/>
</dbReference>
<gene>
    <name evidence="4" type="primary">LOC103515326</name>
</gene>
<protein>
    <submittedName>
        <fullName evidence="4">Uncharacterized protein LOC103515326 isoform X1</fullName>
    </submittedName>
</protein>
<evidence type="ECO:0000259" key="2">
    <source>
        <dbReference type="PROSITE" id="PS50097"/>
    </source>
</evidence>
<dbReference type="PaxDb" id="121845-A0A1S4EJ36"/>
<dbReference type="InterPro" id="IPR011333">
    <property type="entry name" value="SKP1/BTB/POZ_sf"/>
</dbReference>
<evidence type="ECO:0000313" key="3">
    <source>
        <dbReference type="Proteomes" id="UP000079169"/>
    </source>
</evidence>
<dbReference type="AlphaFoldDB" id="A0A1S4EJ36"/>
<dbReference type="PANTHER" id="PTHR23312:SF8">
    <property type="entry name" value="ARMADILLO REPEAT-CONTAINING PROTEIN 5"/>
    <property type="match status" value="1"/>
</dbReference>
<dbReference type="Proteomes" id="UP000079169">
    <property type="component" value="Unplaced"/>
</dbReference>
<dbReference type="PANTHER" id="PTHR23312">
    <property type="entry name" value="ARMC5 ARMADILLO REPEAT-CONTAINING -RELATED"/>
    <property type="match status" value="1"/>
</dbReference>
<dbReference type="InterPro" id="IPR000210">
    <property type="entry name" value="BTB/POZ_dom"/>
</dbReference>
<dbReference type="SUPFAM" id="SSF54695">
    <property type="entry name" value="POZ domain"/>
    <property type="match status" value="1"/>
</dbReference>
<feature type="compositionally biased region" description="Basic and acidic residues" evidence="1">
    <location>
        <begin position="275"/>
        <end position="376"/>
    </location>
</feature>
<feature type="compositionally biased region" description="Low complexity" evidence="1">
    <location>
        <begin position="9"/>
        <end position="45"/>
    </location>
</feature>
<dbReference type="PROSITE" id="PS50097">
    <property type="entry name" value="BTB"/>
    <property type="match status" value="1"/>
</dbReference>
<proteinExistence type="predicted"/>
<keyword evidence="3" id="KW-1185">Reference proteome</keyword>
<feature type="compositionally biased region" description="Basic and acidic residues" evidence="1">
    <location>
        <begin position="403"/>
        <end position="432"/>
    </location>
</feature>
<reference evidence="4" key="1">
    <citation type="submission" date="2025-08" db="UniProtKB">
        <authorList>
            <consortium name="RefSeq"/>
        </authorList>
    </citation>
    <scope>IDENTIFICATION</scope>
</reference>
<dbReference type="GeneID" id="103515326"/>